<feature type="transmembrane region" description="Helical" evidence="2">
    <location>
        <begin position="280"/>
        <end position="297"/>
    </location>
</feature>
<feature type="compositionally biased region" description="Polar residues" evidence="1">
    <location>
        <begin position="355"/>
        <end position="393"/>
    </location>
</feature>
<dbReference type="CDD" id="cd00060">
    <property type="entry name" value="FHA"/>
    <property type="match status" value="1"/>
</dbReference>
<protein>
    <submittedName>
        <fullName evidence="4">DUF6382 domain-containing protein</fullName>
    </submittedName>
</protein>
<dbReference type="PANTHER" id="PTHR23308">
    <property type="entry name" value="NUCLEAR INHIBITOR OF PROTEIN PHOSPHATASE-1"/>
    <property type="match status" value="1"/>
</dbReference>
<comment type="caution">
    <text evidence="4">The sequence shown here is derived from an EMBL/GenBank/DDBJ whole genome shotgun (WGS) entry which is preliminary data.</text>
</comment>
<proteinExistence type="predicted"/>
<feature type="domain" description="FHA" evidence="3">
    <location>
        <begin position="480"/>
        <end position="530"/>
    </location>
</feature>
<dbReference type="EMBL" id="JBCITK010000001">
    <property type="protein sequence ID" value="MEN0642159.1"/>
    <property type="molecule type" value="Genomic_DNA"/>
</dbReference>
<accession>A0ABU9VE91</accession>
<evidence type="ECO:0000256" key="2">
    <source>
        <dbReference type="SAM" id="Phobius"/>
    </source>
</evidence>
<dbReference type="SUPFAM" id="SSF49879">
    <property type="entry name" value="SMAD/FHA domain"/>
    <property type="match status" value="1"/>
</dbReference>
<keyword evidence="2" id="KW-1133">Transmembrane helix</keyword>
<gene>
    <name evidence="4" type="ORF">MKY91_03135</name>
</gene>
<keyword evidence="2" id="KW-0472">Membrane</keyword>
<evidence type="ECO:0000256" key="1">
    <source>
        <dbReference type="SAM" id="MobiDB-lite"/>
    </source>
</evidence>
<dbReference type="InterPro" id="IPR045962">
    <property type="entry name" value="DUF6382"/>
</dbReference>
<feature type="region of interest" description="Disordered" evidence="1">
    <location>
        <begin position="336"/>
        <end position="393"/>
    </location>
</feature>
<evidence type="ECO:0000313" key="5">
    <source>
        <dbReference type="Proteomes" id="UP001418796"/>
    </source>
</evidence>
<dbReference type="Proteomes" id="UP001418796">
    <property type="component" value="Unassembled WGS sequence"/>
</dbReference>
<reference evidence="4 5" key="1">
    <citation type="submission" date="2024-03" db="EMBL/GenBank/DDBJ databases">
        <title>Bacilli Hybrid Assemblies.</title>
        <authorList>
            <person name="Kovac J."/>
        </authorList>
    </citation>
    <scope>NUCLEOTIDE SEQUENCE [LARGE SCALE GENOMIC DNA]</scope>
    <source>
        <strain evidence="4 5">FSL R7-0666</strain>
    </source>
</reference>
<dbReference type="PROSITE" id="PS50006">
    <property type="entry name" value="FHA_DOMAIN"/>
    <property type="match status" value="1"/>
</dbReference>
<feature type="transmembrane region" description="Helical" evidence="2">
    <location>
        <begin position="303"/>
        <end position="327"/>
    </location>
</feature>
<feature type="region of interest" description="Disordered" evidence="1">
    <location>
        <begin position="412"/>
        <end position="435"/>
    </location>
</feature>
<feature type="region of interest" description="Disordered" evidence="1">
    <location>
        <begin position="202"/>
        <end position="270"/>
    </location>
</feature>
<dbReference type="InterPro" id="IPR050923">
    <property type="entry name" value="Cell_Proc_Reg/RNA_Proc"/>
</dbReference>
<feature type="compositionally biased region" description="Low complexity" evidence="1">
    <location>
        <begin position="202"/>
        <end position="235"/>
    </location>
</feature>
<evidence type="ECO:0000259" key="3">
    <source>
        <dbReference type="PROSITE" id="PS50006"/>
    </source>
</evidence>
<dbReference type="Pfam" id="PF19909">
    <property type="entry name" value="DUF6382"/>
    <property type="match status" value="1"/>
</dbReference>
<keyword evidence="5" id="KW-1185">Reference proteome</keyword>
<sequence length="556" mass="62039">MGDSIYGLQYEFQQKNGRHMIFGEKGERRLQGDDLVPLQLKMMQSNQIPNLLPLSVEEVDFNVRLYFDVTAKQPLSEYLQQKSLSSHEFYHLFLSIINTLEQSKLYMLNEHQYVLQEDYIYIGKNLQHLYITYLPVQGLDKEETAADELKSLLLRIGKKVNGLQGTEFNHLSSYTEDVSFSFAGLKDLLLRQQQLRPQAGFSQGYNQQQDQGYGQSQQMQGQQQQPSSHQQQSGQAPYANTKQNPSTSSSEQKAKKTKKEKPAKAATGKKEPVITGKNRLYTAVFGLLAIVIVWQLLGLNYGGIAFLSSIGLSVVIVGVVLYLCFFYKKATGEKDEQPKKEVAAGREQQQYQQQPASTGYASYNQSPSYNQTATPAFQSSPVTPQPQAVNTSAPVPEPTIAAVAPHALEAQQPAATAVAEPVPSVPAEPSYGVDTSLLSDDTVLLEEEEEEVVEEVTTWPTLTIERELGPEEITISESNFVIGRNPEAAQYVEESTGVSRMHVEFVRIENSYSVKDLGSKNGTKVNDQPLVPYKLHSLEVGDTIQIGKATYEFKWE</sequence>
<dbReference type="RefSeq" id="WP_343129309.1">
    <property type="nucleotide sequence ID" value="NZ_JBCITK010000001.1"/>
</dbReference>
<feature type="compositionally biased region" description="Basic and acidic residues" evidence="1">
    <location>
        <begin position="260"/>
        <end position="270"/>
    </location>
</feature>
<dbReference type="SMART" id="SM00240">
    <property type="entry name" value="FHA"/>
    <property type="match status" value="1"/>
</dbReference>
<dbReference type="Pfam" id="PF00498">
    <property type="entry name" value="FHA"/>
    <property type="match status" value="1"/>
</dbReference>
<dbReference type="InterPro" id="IPR000253">
    <property type="entry name" value="FHA_dom"/>
</dbReference>
<dbReference type="Gene3D" id="2.60.200.20">
    <property type="match status" value="1"/>
</dbReference>
<organism evidence="4 5">
    <name type="scientific">Alkalicoccobacillus gibsonii</name>
    <dbReference type="NCBI Taxonomy" id="79881"/>
    <lineage>
        <taxon>Bacteria</taxon>
        <taxon>Bacillati</taxon>
        <taxon>Bacillota</taxon>
        <taxon>Bacilli</taxon>
        <taxon>Bacillales</taxon>
        <taxon>Bacillaceae</taxon>
        <taxon>Alkalicoccobacillus</taxon>
    </lineage>
</organism>
<feature type="compositionally biased region" description="Polar residues" evidence="1">
    <location>
        <begin position="238"/>
        <end position="251"/>
    </location>
</feature>
<evidence type="ECO:0000313" key="4">
    <source>
        <dbReference type="EMBL" id="MEN0642159.1"/>
    </source>
</evidence>
<dbReference type="InterPro" id="IPR008984">
    <property type="entry name" value="SMAD_FHA_dom_sf"/>
</dbReference>
<keyword evidence="2" id="KW-0812">Transmembrane</keyword>
<name>A0ABU9VE91_9BACI</name>